<feature type="compositionally biased region" description="Low complexity" evidence="1">
    <location>
        <begin position="464"/>
        <end position="492"/>
    </location>
</feature>
<accession>A0A9W8B8A8</accession>
<feature type="compositionally biased region" description="Polar residues" evidence="1">
    <location>
        <begin position="1013"/>
        <end position="1026"/>
    </location>
</feature>
<dbReference type="InterPro" id="IPR000195">
    <property type="entry name" value="Rab-GAP-TBC_dom"/>
</dbReference>
<comment type="caution">
    <text evidence="3">The sequence shown here is derived from an EMBL/GenBank/DDBJ whole genome shotgun (WGS) entry which is preliminary data.</text>
</comment>
<feature type="region of interest" description="Disordered" evidence="1">
    <location>
        <begin position="796"/>
        <end position="823"/>
    </location>
</feature>
<feature type="region of interest" description="Disordered" evidence="1">
    <location>
        <begin position="1005"/>
        <end position="1078"/>
    </location>
</feature>
<evidence type="ECO:0000313" key="4">
    <source>
        <dbReference type="Proteomes" id="UP001151582"/>
    </source>
</evidence>
<feature type="compositionally biased region" description="Low complexity" evidence="1">
    <location>
        <begin position="665"/>
        <end position="683"/>
    </location>
</feature>
<feature type="region of interest" description="Disordered" evidence="1">
    <location>
        <begin position="336"/>
        <end position="499"/>
    </location>
</feature>
<evidence type="ECO:0000259" key="2">
    <source>
        <dbReference type="PROSITE" id="PS50086"/>
    </source>
</evidence>
<gene>
    <name evidence="3" type="ORF">H4R34_002275</name>
</gene>
<feature type="region of interest" description="Disordered" evidence="1">
    <location>
        <begin position="256"/>
        <end position="277"/>
    </location>
</feature>
<evidence type="ECO:0000313" key="3">
    <source>
        <dbReference type="EMBL" id="KAJ1980921.1"/>
    </source>
</evidence>
<dbReference type="AlphaFoldDB" id="A0A9W8B8A8"/>
<dbReference type="PANTHER" id="PTHR22957:SF27">
    <property type="entry name" value="TBC1 DOMAIN FAMILY MEMBER 13"/>
    <property type="match status" value="1"/>
</dbReference>
<dbReference type="Gene3D" id="1.10.472.80">
    <property type="entry name" value="Ypt/Rab-GAP domain of gyp1p, domain 3"/>
    <property type="match status" value="1"/>
</dbReference>
<feature type="region of interest" description="Disordered" evidence="1">
    <location>
        <begin position="290"/>
        <end position="312"/>
    </location>
</feature>
<dbReference type="Proteomes" id="UP001151582">
    <property type="component" value="Unassembled WGS sequence"/>
</dbReference>
<dbReference type="SUPFAM" id="SSF47923">
    <property type="entry name" value="Ypt/Rab-GAP domain of gyp1p"/>
    <property type="match status" value="3"/>
</dbReference>
<feature type="compositionally biased region" description="Pro residues" evidence="1">
    <location>
        <begin position="300"/>
        <end position="310"/>
    </location>
</feature>
<evidence type="ECO:0000256" key="1">
    <source>
        <dbReference type="SAM" id="MobiDB-lite"/>
    </source>
</evidence>
<feature type="domain" description="Rab-GAP TBC" evidence="2">
    <location>
        <begin position="41"/>
        <end position="643"/>
    </location>
</feature>
<dbReference type="EMBL" id="JANBQB010000145">
    <property type="protein sequence ID" value="KAJ1980921.1"/>
    <property type="molecule type" value="Genomic_DNA"/>
</dbReference>
<dbReference type="InterPro" id="IPR035969">
    <property type="entry name" value="Rab-GAP_TBC_sf"/>
</dbReference>
<feature type="compositionally biased region" description="Low complexity" evidence="1">
    <location>
        <begin position="796"/>
        <end position="819"/>
    </location>
</feature>
<feature type="region of interest" description="Disordered" evidence="1">
    <location>
        <begin position="662"/>
        <end position="683"/>
    </location>
</feature>
<dbReference type="GO" id="GO:0005096">
    <property type="term" value="F:GTPase activator activity"/>
    <property type="evidence" value="ECO:0007669"/>
    <property type="project" value="TreeGrafter"/>
</dbReference>
<dbReference type="PANTHER" id="PTHR22957">
    <property type="entry name" value="TBC1 DOMAIN FAMILY MEMBER GTPASE-ACTIVATING PROTEIN"/>
    <property type="match status" value="1"/>
</dbReference>
<sequence length="1078" mass="116428">MPSQSSSYKQRLKLFEQALFGGKDARVDMGTLRVLCFHGIPDQPGLRALCWKLLLNYLPADKRDWFEALSEKRTSYYNFVKELIVDPTLPATEDGQPLDGPDSFFSADHPLNANPQSRWNTFLQDNALLEEIDKDVRRTLPDFAFFQQPVTPSPFSPLTADAFYQQQLVSAAPSRTSSPVPGPLRTTPSYSLDLERGVATAGDPEWFCFSPRLISQRYSSDQFSDISALSSRSNTLDSTHWAGISAAQRRSLFNRARRHSQQRIPRMSRGGPKDSKATAGILARPIRKTATMPTNGGELPPTPSEGPPRPFAVKRSGSVDLIHLASATLPPPLFPQGNDYAAPLQVPMSPPAQSQPSEPLSALRHRYLSTPNPAMATTSTSQLEQKLGPATDYSHPRSGFRRSSMTTAPATDPLANTDATDTMASKPNANRQSAASSERPPTTRKTPPPPLRVSTNPCDVAYQLTAPPVTSSSPVRSASLSSSNESLPTQSSGATSEPASDLHWEAIERILFIYAKLNRGIGYVQGMNEIVGPLYYVLAQDVDEESRAHAEADAFYLFTQVMAGPFRDHFVRALDTDPYTGIQASMNQFSQMLKQLDAPLWHHLEAEQLHPTYYSLRWFTVLCSQEFNLPDVIRLWDAIFADMTDSGVPLVLPTTTMVPSEPTASRPSFSSINSTSTVTTPSTAPATRSRWLLADFTVPLLSSSSAAGAGPPSIYQHSIRRLPGGLAFLVEFCCSLLLEIRDVLFEGTFGENLKLLQNYPLSDVSPVLKRAIMLRHHCDQAPLPVANPAQEFEQLSLSSSPPRSSPAFVSNASATTGRSATGGGESWFQAKSWRTLSSLSQNLAARSRTLVARTSMDSVANGASNLVSHPNSATVAGAILDVPWASASSRSPGKTTTTALLSVAGAVSPSATAAPSRHPTLFGNPFYSFSHAARTATSTAASRPTANASLSTAPSATSSARTNPSATTTSSSSSAVMMPVAERFREHIFGLLPRFEAKAAPTITKATPADLPRQSTTNKPPQSPSTGYGGADARIEPSRRHSLANGFLDDDQVSDCSSPTSPYDDDTRPLSALVNNNL</sequence>
<proteinExistence type="predicted"/>
<keyword evidence="4" id="KW-1185">Reference proteome</keyword>
<feature type="compositionally biased region" description="Polar residues" evidence="1">
    <location>
        <begin position="417"/>
        <end position="436"/>
    </location>
</feature>
<dbReference type="SMART" id="SM00164">
    <property type="entry name" value="TBC"/>
    <property type="match status" value="1"/>
</dbReference>
<protein>
    <recommendedName>
        <fullName evidence="2">Rab-GAP TBC domain-containing protein</fullName>
    </recommendedName>
</protein>
<dbReference type="Pfam" id="PF00566">
    <property type="entry name" value="RabGAP-TBC"/>
    <property type="match status" value="1"/>
</dbReference>
<feature type="region of interest" description="Disordered" evidence="1">
    <location>
        <begin position="938"/>
        <end position="975"/>
    </location>
</feature>
<name>A0A9W8B8A8_9FUNG</name>
<dbReference type="PROSITE" id="PS50086">
    <property type="entry name" value="TBC_RABGAP"/>
    <property type="match status" value="1"/>
</dbReference>
<feature type="compositionally biased region" description="Polar residues" evidence="1">
    <location>
        <begin position="369"/>
        <end position="384"/>
    </location>
</feature>
<organism evidence="3 4">
    <name type="scientific">Dimargaris verticillata</name>
    <dbReference type="NCBI Taxonomy" id="2761393"/>
    <lineage>
        <taxon>Eukaryota</taxon>
        <taxon>Fungi</taxon>
        <taxon>Fungi incertae sedis</taxon>
        <taxon>Zoopagomycota</taxon>
        <taxon>Kickxellomycotina</taxon>
        <taxon>Dimargaritomycetes</taxon>
        <taxon>Dimargaritales</taxon>
        <taxon>Dimargaritaceae</taxon>
        <taxon>Dimargaris</taxon>
    </lineage>
</organism>
<dbReference type="OrthoDB" id="27140at2759"/>
<reference evidence="3" key="1">
    <citation type="submission" date="2022-07" db="EMBL/GenBank/DDBJ databases">
        <title>Phylogenomic reconstructions and comparative analyses of Kickxellomycotina fungi.</title>
        <authorList>
            <person name="Reynolds N.K."/>
            <person name="Stajich J.E."/>
            <person name="Barry K."/>
            <person name="Grigoriev I.V."/>
            <person name="Crous P."/>
            <person name="Smith M.E."/>
        </authorList>
    </citation>
    <scope>NUCLEOTIDE SEQUENCE</scope>
    <source>
        <strain evidence="3">RSA 567</strain>
    </source>
</reference>
<dbReference type="GO" id="GO:0006886">
    <property type="term" value="P:intracellular protein transport"/>
    <property type="evidence" value="ECO:0007669"/>
    <property type="project" value="TreeGrafter"/>
</dbReference>
<dbReference type="Gene3D" id="1.10.8.270">
    <property type="entry name" value="putative rabgap domain of human tbc1 domain family member 14 like domains"/>
    <property type="match status" value="1"/>
</dbReference>